<accession>A0A6B3C0T5</accession>
<dbReference type="SUPFAM" id="SSF51735">
    <property type="entry name" value="NAD(P)-binding Rossmann-fold domains"/>
    <property type="match status" value="1"/>
</dbReference>
<proteinExistence type="inferred from homology"/>
<feature type="domain" description="Ketoreductase" evidence="3">
    <location>
        <begin position="21"/>
        <end position="206"/>
    </location>
</feature>
<reference evidence="4" key="1">
    <citation type="submission" date="2020-01" db="EMBL/GenBank/DDBJ databases">
        <title>Insect and environment-associated Actinomycetes.</title>
        <authorList>
            <person name="Currrie C."/>
            <person name="Chevrette M."/>
            <person name="Carlson C."/>
            <person name="Stubbendieck R."/>
            <person name="Wendt-Pienkowski E."/>
        </authorList>
    </citation>
    <scope>NUCLEOTIDE SEQUENCE</scope>
    <source>
        <strain evidence="4">SID12501</strain>
    </source>
</reference>
<evidence type="ECO:0000259" key="3">
    <source>
        <dbReference type="SMART" id="SM00822"/>
    </source>
</evidence>
<dbReference type="RefSeq" id="WP_164319992.1">
    <property type="nucleotide sequence ID" value="NZ_JAAGLU010000030.1"/>
</dbReference>
<dbReference type="PRINTS" id="PR00080">
    <property type="entry name" value="SDRFAMILY"/>
</dbReference>
<sequence>MSGDRDTKAGAPADLFDLSGKVALVTGGSRGLGREMVRAFAAAGADVVIASRKADACEAVAAEVRDLGRRALPVAAHVGHWGDLGLLVDAAYGEFGKVDVLVNNAGMSPLAPSSTETSEELFDKVIGVNFKGPFRLASLIGEQMAAGGGGSIINVSSSGALFPQPRFGPYAGAKAALNALTTVFALEYGPTVRVNTISAGPFLTDISKSWSEEKRESTRSAVGRPGRPEEIISTALYLASDASSYTTGALIRVDGGLY</sequence>
<gene>
    <name evidence="4" type="ORF">G3I71_31720</name>
</gene>
<dbReference type="InterPro" id="IPR057326">
    <property type="entry name" value="KR_dom"/>
</dbReference>
<comment type="caution">
    <text evidence="4">The sequence shown here is derived from an EMBL/GenBank/DDBJ whole genome shotgun (WGS) entry which is preliminary data.</text>
</comment>
<protein>
    <submittedName>
        <fullName evidence="4">Glucose 1-dehydrogenase</fullName>
        <ecNumber evidence="4">1.1.1.47</ecNumber>
    </submittedName>
</protein>
<dbReference type="AlphaFoldDB" id="A0A6B3C0T5"/>
<dbReference type="NCBIfam" id="NF005559">
    <property type="entry name" value="PRK07231.1"/>
    <property type="match status" value="1"/>
</dbReference>
<organism evidence="4">
    <name type="scientific">Streptomyces sp. SID12501</name>
    <dbReference type="NCBI Taxonomy" id="2706042"/>
    <lineage>
        <taxon>Bacteria</taxon>
        <taxon>Bacillati</taxon>
        <taxon>Actinomycetota</taxon>
        <taxon>Actinomycetes</taxon>
        <taxon>Kitasatosporales</taxon>
        <taxon>Streptomycetaceae</taxon>
        <taxon>Streptomyces</taxon>
    </lineage>
</organism>
<dbReference type="InterPro" id="IPR020904">
    <property type="entry name" value="Sc_DH/Rdtase_CS"/>
</dbReference>
<comment type="similarity">
    <text evidence="1">Belongs to the short-chain dehydrogenases/reductases (SDR) family.</text>
</comment>
<dbReference type="InterPro" id="IPR036291">
    <property type="entry name" value="NAD(P)-bd_dom_sf"/>
</dbReference>
<dbReference type="GO" id="GO:0047936">
    <property type="term" value="F:glucose 1-dehydrogenase [NAD(P)+] activity"/>
    <property type="evidence" value="ECO:0007669"/>
    <property type="project" value="UniProtKB-EC"/>
</dbReference>
<keyword evidence="2 4" id="KW-0560">Oxidoreductase</keyword>
<dbReference type="FunFam" id="3.40.50.720:FF:000084">
    <property type="entry name" value="Short-chain dehydrogenase reductase"/>
    <property type="match status" value="1"/>
</dbReference>
<dbReference type="PANTHER" id="PTHR43639:SF1">
    <property type="entry name" value="SHORT-CHAIN DEHYDROGENASE_REDUCTASE FAMILY PROTEIN"/>
    <property type="match status" value="1"/>
</dbReference>
<dbReference type="InterPro" id="IPR002347">
    <property type="entry name" value="SDR_fam"/>
</dbReference>
<dbReference type="SMART" id="SM00822">
    <property type="entry name" value="PKS_KR"/>
    <property type="match status" value="1"/>
</dbReference>
<dbReference type="PANTHER" id="PTHR43639">
    <property type="entry name" value="OXIDOREDUCTASE, SHORT-CHAIN DEHYDROGENASE/REDUCTASE FAMILY (AFU_ORTHOLOGUE AFUA_5G02870)"/>
    <property type="match status" value="1"/>
</dbReference>
<dbReference type="Gene3D" id="3.40.50.720">
    <property type="entry name" value="NAD(P)-binding Rossmann-like Domain"/>
    <property type="match status" value="1"/>
</dbReference>
<name>A0A6B3C0T5_9ACTN</name>
<evidence type="ECO:0000313" key="4">
    <source>
        <dbReference type="EMBL" id="NEC90268.1"/>
    </source>
</evidence>
<dbReference type="PRINTS" id="PR00081">
    <property type="entry name" value="GDHRDH"/>
</dbReference>
<dbReference type="Pfam" id="PF13561">
    <property type="entry name" value="adh_short_C2"/>
    <property type="match status" value="1"/>
</dbReference>
<dbReference type="CDD" id="cd05233">
    <property type="entry name" value="SDR_c"/>
    <property type="match status" value="1"/>
</dbReference>
<dbReference type="EMBL" id="JAAGLU010000030">
    <property type="protein sequence ID" value="NEC90268.1"/>
    <property type="molecule type" value="Genomic_DNA"/>
</dbReference>
<evidence type="ECO:0000256" key="2">
    <source>
        <dbReference type="ARBA" id="ARBA00023002"/>
    </source>
</evidence>
<dbReference type="PROSITE" id="PS00061">
    <property type="entry name" value="ADH_SHORT"/>
    <property type="match status" value="1"/>
</dbReference>
<evidence type="ECO:0000256" key="1">
    <source>
        <dbReference type="ARBA" id="ARBA00006484"/>
    </source>
</evidence>
<dbReference type="EC" id="1.1.1.47" evidence="4"/>